<organism evidence="1">
    <name type="scientific">Rhizophagus irregularis (strain DAOM 181602 / DAOM 197198 / MUCL 43194)</name>
    <name type="common">Arbuscular mycorrhizal fungus</name>
    <name type="synonym">Glomus intraradices</name>
    <dbReference type="NCBI Taxonomy" id="747089"/>
    <lineage>
        <taxon>Eukaryota</taxon>
        <taxon>Fungi</taxon>
        <taxon>Fungi incertae sedis</taxon>
        <taxon>Mucoromycota</taxon>
        <taxon>Glomeromycotina</taxon>
        <taxon>Glomeromycetes</taxon>
        <taxon>Glomerales</taxon>
        <taxon>Glomeraceae</taxon>
        <taxon>Rhizophagus</taxon>
    </lineage>
</organism>
<accession>U9TQ32</accession>
<reference evidence="1" key="1">
    <citation type="submission" date="2013-07" db="EMBL/GenBank/DDBJ databases">
        <title>The genome of an arbuscular mycorrhizal fungus provides insights into the evolution of the oldest plant symbiosis.</title>
        <authorList>
            <consortium name="DOE Joint Genome Institute"/>
            <person name="Tisserant E."/>
            <person name="Malbreil M."/>
            <person name="Kuo A."/>
            <person name="Kohler A."/>
            <person name="Symeonidi A."/>
            <person name="Balestrini R."/>
            <person name="Charron P."/>
            <person name="Duensing N."/>
            <person name="Frei-dit-Frey N."/>
            <person name="Gianinazzi-Pearson V."/>
            <person name="Gilbert B."/>
            <person name="Handa Y."/>
            <person name="Hijri M."/>
            <person name="Kaul R."/>
            <person name="Kawaguchi M."/>
            <person name="Krajinski F."/>
            <person name="Lammers P."/>
            <person name="Lapierre D."/>
            <person name="Masclaux F.G."/>
            <person name="Murat C."/>
            <person name="Morin E."/>
            <person name="Ndikumana S."/>
            <person name="Pagni M."/>
            <person name="Petitpierre D."/>
            <person name="Requena N."/>
            <person name="Rosikiewicz P."/>
            <person name="Riley R."/>
            <person name="Saito K."/>
            <person name="San Clemente H."/>
            <person name="Shapiro H."/>
            <person name="van Tuinen D."/>
            <person name="Becard G."/>
            <person name="Bonfante P."/>
            <person name="Paszkowski U."/>
            <person name="Shachar-Hill Y."/>
            <person name="Young J.P."/>
            <person name="Sanders I.R."/>
            <person name="Henrissat B."/>
            <person name="Rensing S.A."/>
            <person name="Grigoriev I.V."/>
            <person name="Corradi N."/>
            <person name="Roux C."/>
            <person name="Martin F."/>
        </authorList>
    </citation>
    <scope>NUCLEOTIDE SEQUENCE</scope>
    <source>
        <strain evidence="1">DAOM 197198</strain>
    </source>
</reference>
<proteinExistence type="predicted"/>
<dbReference type="HOGENOM" id="CLU_2528611_0_0_1"/>
<protein>
    <submittedName>
        <fullName evidence="1">Uncharacterized protein</fullName>
    </submittedName>
</protein>
<name>U9TQ32_RHIID</name>
<dbReference type="AlphaFoldDB" id="U9TQ32"/>
<evidence type="ECO:0000313" key="1">
    <source>
        <dbReference type="EMBL" id="ESA08428.1"/>
    </source>
</evidence>
<gene>
    <name evidence="1" type="ORF">GLOINDRAFT_31720</name>
</gene>
<sequence>MASAYLLEPNDYSEMVVYIYWMVVYCNDNHSILKEQNTNNIAFTSSGTTVRANEHINSIRSVGKGNIYNYDDPVDIHLLENHAE</sequence>
<dbReference type="EMBL" id="KI289213">
    <property type="protein sequence ID" value="ESA08428.1"/>
    <property type="molecule type" value="Genomic_DNA"/>
</dbReference>